<dbReference type="InterPro" id="IPR036188">
    <property type="entry name" value="FAD/NAD-bd_sf"/>
</dbReference>
<name>A0A2H1IZ82_9MICO</name>
<accession>A0A2H1IZ82</accession>
<sequence length="405" mass="44095">MSCALPEKATRIAIVGAGIGGLMLAASLGEDYRIDLFDHRSSLNGDGYGLNIQPIAVTELAGLGLLSRLCSLGIQTRAHRYLSSDGQQIMEEPRGRFAGEEMPQLSILRHDLVSILLAQLPGSCQIHTSATITIEDLERWDRQSPAPYDLIVGADGINSVTRTYTVGATALHDGGMTLYRGVADLPKMLDGETFILVTADDGCRLIAYPVSAPIARSGSSRINWVLLVPDRVYEGQTPVLGESQEAVRRILGSHIGNWALDFLDIEAMIEKSPTIKSDRLRDRDPINQWSRSRVVLLGDAAHPMYPIGAQGASQTIVDAACLAGAIKTEADPFIAIAEFVSARLPQTNNVVLANRKMNREELEHVGTASSTRSEKFRTTTSNYRQAVRDRTRPHSSSVGHNTIER</sequence>
<dbReference type="PANTHER" id="PTHR13789:SF268">
    <property type="entry name" value="5-METHYLPHENAZINE-1-CARBOXYLATE 1-MONOOXYGENASE"/>
    <property type="match status" value="1"/>
</dbReference>
<dbReference type="SUPFAM" id="SSF51905">
    <property type="entry name" value="FAD/NAD(P)-binding domain"/>
    <property type="match status" value="1"/>
</dbReference>
<dbReference type="Gene3D" id="3.30.9.30">
    <property type="match status" value="1"/>
</dbReference>
<keyword evidence="1" id="KW-0560">Oxidoreductase</keyword>
<feature type="compositionally biased region" description="Polar residues" evidence="3">
    <location>
        <begin position="394"/>
        <end position="405"/>
    </location>
</feature>
<keyword evidence="6" id="KW-1185">Reference proteome</keyword>
<dbReference type="GO" id="GO:0071949">
    <property type="term" value="F:FAD binding"/>
    <property type="evidence" value="ECO:0007669"/>
    <property type="project" value="InterPro"/>
</dbReference>
<protein>
    <submittedName>
        <fullName evidence="5">2-polyprenyl-6-methoxyphenol hydroxylase</fullName>
    </submittedName>
</protein>
<dbReference type="Proteomes" id="UP000234342">
    <property type="component" value="Unassembled WGS sequence"/>
</dbReference>
<dbReference type="RefSeq" id="WP_101556026.1">
    <property type="nucleotide sequence ID" value="NZ_FXZE01000005.1"/>
</dbReference>
<evidence type="ECO:0000313" key="6">
    <source>
        <dbReference type="Proteomes" id="UP000234342"/>
    </source>
</evidence>
<dbReference type="AlphaFoldDB" id="A0A2H1IZ82"/>
<dbReference type="PRINTS" id="PR00420">
    <property type="entry name" value="RNGMNOXGNASE"/>
</dbReference>
<dbReference type="SUPFAM" id="SSF54373">
    <property type="entry name" value="FAD-linked reductases, C-terminal domain"/>
    <property type="match status" value="1"/>
</dbReference>
<dbReference type="GO" id="GO:0004497">
    <property type="term" value="F:monooxygenase activity"/>
    <property type="evidence" value="ECO:0007669"/>
    <property type="project" value="UniProtKB-KW"/>
</dbReference>
<reference evidence="6" key="1">
    <citation type="submission" date="2017-03" db="EMBL/GenBank/DDBJ databases">
        <authorList>
            <person name="Monnet C."/>
        </authorList>
    </citation>
    <scope>NUCLEOTIDE SEQUENCE [LARGE SCALE GENOMIC DNA]</scope>
    <source>
        <strain evidence="6">P10</strain>
    </source>
</reference>
<dbReference type="EMBL" id="FXZE01000005">
    <property type="protein sequence ID" value="SMX80484.1"/>
    <property type="molecule type" value="Genomic_DNA"/>
</dbReference>
<evidence type="ECO:0000256" key="2">
    <source>
        <dbReference type="ARBA" id="ARBA00023033"/>
    </source>
</evidence>
<dbReference type="Gene3D" id="3.50.50.60">
    <property type="entry name" value="FAD/NAD(P)-binding domain"/>
    <property type="match status" value="1"/>
</dbReference>
<evidence type="ECO:0000313" key="5">
    <source>
        <dbReference type="EMBL" id="SMX80484.1"/>
    </source>
</evidence>
<proteinExistence type="predicted"/>
<dbReference type="PANTHER" id="PTHR13789">
    <property type="entry name" value="MONOOXYGENASE"/>
    <property type="match status" value="1"/>
</dbReference>
<gene>
    <name evidence="5" type="ORF">BANT10_01436</name>
</gene>
<dbReference type="InterPro" id="IPR002938">
    <property type="entry name" value="FAD-bd"/>
</dbReference>
<feature type="region of interest" description="Disordered" evidence="3">
    <location>
        <begin position="364"/>
        <end position="405"/>
    </location>
</feature>
<evidence type="ECO:0000259" key="4">
    <source>
        <dbReference type="Pfam" id="PF01494"/>
    </source>
</evidence>
<dbReference type="Pfam" id="PF01494">
    <property type="entry name" value="FAD_binding_3"/>
    <property type="match status" value="1"/>
</dbReference>
<evidence type="ECO:0000256" key="1">
    <source>
        <dbReference type="ARBA" id="ARBA00023002"/>
    </source>
</evidence>
<keyword evidence="2" id="KW-0503">Monooxygenase</keyword>
<evidence type="ECO:0000256" key="3">
    <source>
        <dbReference type="SAM" id="MobiDB-lite"/>
    </source>
</evidence>
<feature type="domain" description="FAD-binding" evidence="4">
    <location>
        <begin position="10"/>
        <end position="324"/>
    </location>
</feature>
<dbReference type="InterPro" id="IPR050493">
    <property type="entry name" value="FAD-dep_Monooxygenase_BioMet"/>
</dbReference>
<organism evidence="5 6">
    <name type="scientific">Brevibacterium antiquum</name>
    <dbReference type="NCBI Taxonomy" id="234835"/>
    <lineage>
        <taxon>Bacteria</taxon>
        <taxon>Bacillati</taxon>
        <taxon>Actinomycetota</taxon>
        <taxon>Actinomycetes</taxon>
        <taxon>Micrococcales</taxon>
        <taxon>Brevibacteriaceae</taxon>
        <taxon>Brevibacterium</taxon>
    </lineage>
</organism>